<dbReference type="PANTHER" id="PTHR47071:SF9">
    <property type="entry name" value="TRM32-LIKE PROTEIN (DUF3741)"/>
    <property type="match status" value="1"/>
</dbReference>
<feature type="domain" description="DUF3741" evidence="2">
    <location>
        <begin position="200"/>
        <end position="233"/>
    </location>
</feature>
<reference evidence="5" key="1">
    <citation type="submission" date="2024-06" db="EMBL/GenBank/DDBJ databases">
        <authorList>
            <person name="Ryan C."/>
        </authorList>
    </citation>
    <scope>NUCLEOTIDE SEQUENCE [LARGE SCALE GENOMIC DNA]</scope>
</reference>
<evidence type="ECO:0000259" key="2">
    <source>
        <dbReference type="Pfam" id="PF12552"/>
    </source>
</evidence>
<feature type="compositionally biased region" description="Low complexity" evidence="1">
    <location>
        <begin position="100"/>
        <end position="111"/>
    </location>
</feature>
<evidence type="ECO:0000256" key="1">
    <source>
        <dbReference type="SAM" id="MobiDB-lite"/>
    </source>
</evidence>
<evidence type="ECO:0000313" key="5">
    <source>
        <dbReference type="Proteomes" id="UP001497457"/>
    </source>
</evidence>
<evidence type="ECO:0000259" key="3">
    <source>
        <dbReference type="Pfam" id="PF14309"/>
    </source>
</evidence>
<name>A0ABC8WB87_9POAL</name>
<keyword evidence="5" id="KW-1185">Reference proteome</keyword>
<reference evidence="4 5" key="2">
    <citation type="submission" date="2024-10" db="EMBL/GenBank/DDBJ databases">
        <authorList>
            <person name="Ryan C."/>
        </authorList>
    </citation>
    <scope>NUCLEOTIDE SEQUENCE [LARGE SCALE GENOMIC DNA]</scope>
</reference>
<dbReference type="EMBL" id="OZ075122">
    <property type="protein sequence ID" value="CAL4905818.1"/>
    <property type="molecule type" value="Genomic_DNA"/>
</dbReference>
<organism evidence="4 5">
    <name type="scientific">Urochloa decumbens</name>
    <dbReference type="NCBI Taxonomy" id="240449"/>
    <lineage>
        <taxon>Eukaryota</taxon>
        <taxon>Viridiplantae</taxon>
        <taxon>Streptophyta</taxon>
        <taxon>Embryophyta</taxon>
        <taxon>Tracheophyta</taxon>
        <taxon>Spermatophyta</taxon>
        <taxon>Magnoliopsida</taxon>
        <taxon>Liliopsida</taxon>
        <taxon>Poales</taxon>
        <taxon>Poaceae</taxon>
        <taxon>PACMAD clade</taxon>
        <taxon>Panicoideae</taxon>
        <taxon>Panicodae</taxon>
        <taxon>Paniceae</taxon>
        <taxon>Melinidinae</taxon>
        <taxon>Urochloa</taxon>
    </lineage>
</organism>
<gene>
    <name evidence="4" type="ORF">URODEC1_LOCUS11835</name>
</gene>
<dbReference type="Pfam" id="PF14309">
    <property type="entry name" value="DUF4378"/>
    <property type="match status" value="1"/>
</dbReference>
<feature type="region of interest" description="Disordered" evidence="1">
    <location>
        <begin position="239"/>
        <end position="301"/>
    </location>
</feature>
<feature type="region of interest" description="Disordered" evidence="1">
    <location>
        <begin position="91"/>
        <end position="113"/>
    </location>
</feature>
<feature type="compositionally biased region" description="Basic and acidic residues" evidence="1">
    <location>
        <begin position="50"/>
        <end position="65"/>
    </location>
</feature>
<feature type="domain" description="DUF4378" evidence="3">
    <location>
        <begin position="688"/>
        <end position="845"/>
    </location>
</feature>
<dbReference type="Pfam" id="PF12552">
    <property type="entry name" value="DUF3741"/>
    <property type="match status" value="1"/>
</dbReference>
<sequence>MAESKRFDTKSPGCLEGLFNFLALNQRLQMPKMIAYRKHSEGSNNTLRVKVAEPKNHSEKDEAVPKETSSSSPTGKARTFIWRTLMFKKKTPEKDKKKISSPASTPSSSRLLRSRSIHHSKCFEMGSCHATINSSSSEMGSCHSELSPLSHESPEHPSAEETCRPCGSIGGKDSIDLEAPCETAPGNVTAESEPPSVPKNRDAATHHSKEFLDFLELFNAHRELFLKILHDPSLLATAEQQGQEASSSAAVPLNRLESFPRPGGSSGKRNPIFDRSDSEKSRRSELQSSPSRTNTDLEATKVITTRIPSGVDAGSAVSLAESRSLKKAGTASNRFKAISRKIKDVVKENRKELARITKDGVFHRLPYGQKMSELTKSPSTEKFVQEEKQIRRSYSIAESVDKYSTLYESISRESKVSPERLSITMGGNASLKGKKPPLGFKRITSLPEMRLFSPHQGGLCEVSDSRIGPKTCNVESDHFSSHRTDAFRICEEGNFPDDVTERSGNIHSEVNYREVDFVGCMEENFRSILRSSSLSSFSQSFTHRRINSLPSFDRSFFQDRSFTEQSVADSEPPFENLQLEDEGWLVKPPESPGAYAANFNDNEWLVTPLKHSGVLNGIDHEDEQWLVKASPLSGAKAADPEDEEWLVKPGKPITNDALDSDFQFIHEFAEQGAKEPLHIYVSDKNEADFQYVKDILKKSGFSCGDVDWYASNQPVSPVVFEEAECSCQEFSMANDEPQSIVRRMLLFDLINEVLLDIYDSSLVIGPWHSRFDLRTRPIPMGSHVLEEVWAKVSCYLGLHWREGQTVEDIVAHDLMRKDNWMNLVYDAECTALDIEDLMVEDLLDDVVIQIVLESIDE</sequence>
<protein>
    <recommendedName>
        <fullName evidence="6">DUF4378 domain-containing protein</fullName>
    </recommendedName>
</protein>
<dbReference type="AlphaFoldDB" id="A0ABC8WB87"/>
<accession>A0ABC8WB87</accession>
<dbReference type="InterPro" id="IPR044257">
    <property type="entry name" value="TRM32-like"/>
</dbReference>
<dbReference type="InterPro" id="IPR022212">
    <property type="entry name" value="DUF3741"/>
</dbReference>
<feature type="compositionally biased region" description="Polar residues" evidence="1">
    <location>
        <begin position="286"/>
        <end position="301"/>
    </location>
</feature>
<dbReference type="PANTHER" id="PTHR47071">
    <property type="entry name" value="PROTEIN TRM32"/>
    <property type="match status" value="1"/>
</dbReference>
<evidence type="ECO:0008006" key="6">
    <source>
        <dbReference type="Google" id="ProtNLM"/>
    </source>
</evidence>
<feature type="compositionally biased region" description="Basic and acidic residues" evidence="1">
    <location>
        <begin position="152"/>
        <end position="163"/>
    </location>
</feature>
<feature type="compositionally biased region" description="Polar residues" evidence="1">
    <location>
        <begin position="239"/>
        <end position="249"/>
    </location>
</feature>
<feature type="compositionally biased region" description="Basic and acidic residues" evidence="1">
    <location>
        <begin position="271"/>
        <end position="285"/>
    </location>
</feature>
<dbReference type="InterPro" id="IPR025486">
    <property type="entry name" value="DUF4378"/>
</dbReference>
<evidence type="ECO:0000313" key="4">
    <source>
        <dbReference type="EMBL" id="CAL4905818.1"/>
    </source>
</evidence>
<feature type="region of interest" description="Disordered" evidence="1">
    <location>
        <begin position="134"/>
        <end position="204"/>
    </location>
</feature>
<dbReference type="Proteomes" id="UP001497457">
    <property type="component" value="Chromosome 12b"/>
</dbReference>
<feature type="compositionally biased region" description="Low complexity" evidence="1">
    <location>
        <begin position="134"/>
        <end position="151"/>
    </location>
</feature>
<proteinExistence type="predicted"/>
<feature type="region of interest" description="Disordered" evidence="1">
    <location>
        <begin position="39"/>
        <end position="75"/>
    </location>
</feature>